<dbReference type="RefSeq" id="WP_165762827.1">
    <property type="nucleotide sequence ID" value="NZ_LQPC01000036.1"/>
</dbReference>
<dbReference type="Pfam" id="PF02534">
    <property type="entry name" value="T4SS-DNA_transf"/>
    <property type="match status" value="1"/>
</dbReference>
<evidence type="ECO:0000256" key="7">
    <source>
        <dbReference type="SAM" id="MobiDB-lite"/>
    </source>
</evidence>
<comment type="similarity">
    <text evidence="2">Belongs to the VirD4/TraG family.</text>
</comment>
<gene>
    <name evidence="9" type="ORF">AWC12_18940</name>
</gene>
<keyword evidence="5 8" id="KW-1133">Transmembrane helix</keyword>
<evidence type="ECO:0000313" key="10">
    <source>
        <dbReference type="Proteomes" id="UP000193622"/>
    </source>
</evidence>
<sequence>MEHQRSWGPSHNPDLPGGIQLGKTGGYWWAIAAGAVLTIPLLIRTTTGQSADGQSAWLVIAVMAAAAVAVGAGEARRGLRFASGRWVLFTVATVAVLASAWGIPAAAYLIGFYGWPRYAAHRHRSKTATNGAGGRARSQKRSISTIFNRKGRSMEQASELLPTHPGGYFGTNDRGLTVTASPRGAALVIGPPGSGKTQGVVMPSVAFAPAACVSTSMKAEILAATMAARQQRGRCWLFDPGGGPPPAGVIALRWNPLCDVTDWDAARSVAARLTGPARGGAGASHDGDHWVDRAETWLSVLLYAAKLSQPGGDIAALARWCMSPTATGPEAEAVLIVAQEDGIDGADIAATLLDSMLAVPDKERESIASTLARIMNIYTSSSALRAGVDPNFDVHAFVRSTDTVYITAPVDRQRDYAPLIAGFLESIRLAQYHRRQAVDLGTETQDGPVTFVLDEAANTAPVPLPNIVSEAGGQGLHLVVAFQDLSQARARWGRAAEGFLTLFPEKLILSGMADRDTAEMLSRMSGEYDRMTIGVSAPGRTRSRRGGTSRSEPGYSYNSHRTAVLSVADITGIPPGRGLYWSPQGWELLTISPWWQQRSTYGL</sequence>
<keyword evidence="3" id="KW-1003">Cell membrane</keyword>
<keyword evidence="4 8" id="KW-0812">Transmembrane</keyword>
<dbReference type="Gene3D" id="3.40.50.300">
    <property type="entry name" value="P-loop containing nucleotide triphosphate hydrolases"/>
    <property type="match status" value="1"/>
</dbReference>
<dbReference type="Proteomes" id="UP000193622">
    <property type="component" value="Unassembled WGS sequence"/>
</dbReference>
<accession>A0A1X1WIE4</accession>
<evidence type="ECO:0000256" key="4">
    <source>
        <dbReference type="ARBA" id="ARBA00022692"/>
    </source>
</evidence>
<comment type="caution">
    <text evidence="9">The sequence shown here is derived from an EMBL/GenBank/DDBJ whole genome shotgun (WGS) entry which is preliminary data.</text>
</comment>
<feature type="transmembrane region" description="Helical" evidence="8">
    <location>
        <begin position="26"/>
        <end position="43"/>
    </location>
</feature>
<organism evidence="9 10">
    <name type="scientific">Mycolicibacterium iranicum</name>
    <name type="common">Mycobacterium iranicum</name>
    <dbReference type="NCBI Taxonomy" id="912594"/>
    <lineage>
        <taxon>Bacteria</taxon>
        <taxon>Bacillati</taxon>
        <taxon>Actinomycetota</taxon>
        <taxon>Actinomycetes</taxon>
        <taxon>Mycobacteriales</taxon>
        <taxon>Mycobacteriaceae</taxon>
        <taxon>Mycolicibacterium</taxon>
    </lineage>
</organism>
<dbReference type="CDD" id="cd01127">
    <property type="entry name" value="TrwB_TraG_TraD_VirD4"/>
    <property type="match status" value="1"/>
</dbReference>
<evidence type="ECO:0000256" key="5">
    <source>
        <dbReference type="ARBA" id="ARBA00022989"/>
    </source>
</evidence>
<comment type="subcellular location">
    <subcellularLocation>
        <location evidence="1">Cell membrane</location>
        <topology evidence="1">Multi-pass membrane protein</topology>
    </subcellularLocation>
</comment>
<feature type="transmembrane region" description="Helical" evidence="8">
    <location>
        <begin position="55"/>
        <end position="74"/>
    </location>
</feature>
<dbReference type="GO" id="GO:0005886">
    <property type="term" value="C:plasma membrane"/>
    <property type="evidence" value="ECO:0007669"/>
    <property type="project" value="UniProtKB-SubCell"/>
</dbReference>
<dbReference type="PANTHER" id="PTHR37937:SF1">
    <property type="entry name" value="CONJUGATIVE TRANSFER: DNA TRANSPORT"/>
    <property type="match status" value="1"/>
</dbReference>
<evidence type="ECO:0000256" key="3">
    <source>
        <dbReference type="ARBA" id="ARBA00022475"/>
    </source>
</evidence>
<evidence type="ECO:0000256" key="6">
    <source>
        <dbReference type="ARBA" id="ARBA00023136"/>
    </source>
</evidence>
<proteinExistence type="inferred from homology"/>
<dbReference type="InterPro" id="IPR003688">
    <property type="entry name" value="TraG/VirD4"/>
</dbReference>
<evidence type="ECO:0000256" key="1">
    <source>
        <dbReference type="ARBA" id="ARBA00004651"/>
    </source>
</evidence>
<evidence type="ECO:0000256" key="8">
    <source>
        <dbReference type="SAM" id="Phobius"/>
    </source>
</evidence>
<feature type="region of interest" description="Disordered" evidence="7">
    <location>
        <begin position="533"/>
        <end position="557"/>
    </location>
</feature>
<evidence type="ECO:0000313" key="9">
    <source>
        <dbReference type="EMBL" id="ORV86365.1"/>
    </source>
</evidence>
<reference evidence="9 10" key="1">
    <citation type="submission" date="2016-01" db="EMBL/GenBank/DDBJ databases">
        <title>The new phylogeny of the genus Mycobacterium.</title>
        <authorList>
            <person name="Tarcisio F."/>
            <person name="Conor M."/>
            <person name="Antonella G."/>
            <person name="Elisabetta G."/>
            <person name="Giulia F.S."/>
            <person name="Sara T."/>
            <person name="Anna F."/>
            <person name="Clotilde B."/>
            <person name="Roberto B."/>
            <person name="Veronica D.S."/>
            <person name="Fabio R."/>
            <person name="Monica P."/>
            <person name="Olivier J."/>
            <person name="Enrico T."/>
            <person name="Nicola S."/>
        </authorList>
    </citation>
    <scope>NUCLEOTIDE SEQUENCE [LARGE SCALE GENOMIC DNA]</scope>
    <source>
        <strain evidence="9 10">DSM 45541</strain>
    </source>
</reference>
<dbReference type="PANTHER" id="PTHR37937">
    <property type="entry name" value="CONJUGATIVE TRANSFER: DNA TRANSPORT"/>
    <property type="match status" value="1"/>
</dbReference>
<dbReference type="InterPro" id="IPR027417">
    <property type="entry name" value="P-loop_NTPase"/>
</dbReference>
<dbReference type="EMBL" id="LQPC01000036">
    <property type="protein sequence ID" value="ORV86365.1"/>
    <property type="molecule type" value="Genomic_DNA"/>
</dbReference>
<feature type="transmembrane region" description="Helical" evidence="8">
    <location>
        <begin position="86"/>
        <end position="115"/>
    </location>
</feature>
<evidence type="ECO:0008006" key="11">
    <source>
        <dbReference type="Google" id="ProtNLM"/>
    </source>
</evidence>
<evidence type="ECO:0000256" key="2">
    <source>
        <dbReference type="ARBA" id="ARBA00008806"/>
    </source>
</evidence>
<keyword evidence="6 8" id="KW-0472">Membrane</keyword>
<dbReference type="InterPro" id="IPR051539">
    <property type="entry name" value="T4SS-coupling_protein"/>
</dbReference>
<dbReference type="AlphaFoldDB" id="A0A1X1WIE4"/>
<protein>
    <recommendedName>
        <fullName evidence="11">Type VI secretion protein</fullName>
    </recommendedName>
</protein>
<dbReference type="SUPFAM" id="SSF52540">
    <property type="entry name" value="P-loop containing nucleoside triphosphate hydrolases"/>
    <property type="match status" value="1"/>
</dbReference>
<name>A0A1X1WIE4_MYCIR</name>